<gene>
    <name evidence="3" type="ORF">GTS_54270</name>
</gene>
<dbReference type="Pfam" id="PF00069">
    <property type="entry name" value="Pkinase"/>
    <property type="match status" value="2"/>
</dbReference>
<dbReference type="SUPFAM" id="SSF56112">
    <property type="entry name" value="Protein kinase-like (PK-like)"/>
    <property type="match status" value="2"/>
</dbReference>
<dbReference type="InterPro" id="IPR000719">
    <property type="entry name" value="Prot_kinase_dom"/>
</dbReference>
<evidence type="ECO:0000259" key="2">
    <source>
        <dbReference type="PROSITE" id="PS50011"/>
    </source>
</evidence>
<name>A0A4D4JDU2_9PSEU</name>
<proteinExistence type="predicted"/>
<dbReference type="Proteomes" id="UP000298860">
    <property type="component" value="Unassembled WGS sequence"/>
</dbReference>
<dbReference type="InterPro" id="IPR049832">
    <property type="entry name" value="BREX_PglW"/>
</dbReference>
<keyword evidence="1" id="KW-0067">ATP-binding</keyword>
<feature type="domain" description="Protein kinase" evidence="2">
    <location>
        <begin position="534"/>
        <end position="794"/>
    </location>
</feature>
<keyword evidence="3" id="KW-0418">Kinase</keyword>
<dbReference type="PROSITE" id="PS00107">
    <property type="entry name" value="PROTEIN_KINASE_ATP"/>
    <property type="match status" value="1"/>
</dbReference>
<feature type="domain" description="Protein kinase" evidence="2">
    <location>
        <begin position="227"/>
        <end position="505"/>
    </location>
</feature>
<keyword evidence="4" id="KW-1185">Reference proteome</keyword>
<organism evidence="3 4">
    <name type="scientific">Gandjariella thermophila</name>
    <dbReference type="NCBI Taxonomy" id="1931992"/>
    <lineage>
        <taxon>Bacteria</taxon>
        <taxon>Bacillati</taxon>
        <taxon>Actinomycetota</taxon>
        <taxon>Actinomycetes</taxon>
        <taxon>Pseudonocardiales</taxon>
        <taxon>Pseudonocardiaceae</taxon>
        <taxon>Gandjariella</taxon>
    </lineage>
</organism>
<dbReference type="NCBIfam" id="NF033442">
    <property type="entry name" value="BREX_PglW"/>
    <property type="match status" value="1"/>
</dbReference>
<evidence type="ECO:0000256" key="1">
    <source>
        <dbReference type="PROSITE-ProRule" id="PRU10141"/>
    </source>
</evidence>
<keyword evidence="1" id="KW-0547">Nucleotide-binding</keyword>
<dbReference type="PROSITE" id="PS50011">
    <property type="entry name" value="PROTEIN_KINASE_DOM"/>
    <property type="match status" value="2"/>
</dbReference>
<keyword evidence="3" id="KW-0808">Transferase</keyword>
<dbReference type="Pfam" id="PF08378">
    <property type="entry name" value="NERD"/>
    <property type="match status" value="1"/>
</dbReference>
<evidence type="ECO:0000313" key="4">
    <source>
        <dbReference type="Proteomes" id="UP000298860"/>
    </source>
</evidence>
<dbReference type="InterPro" id="IPR011009">
    <property type="entry name" value="Kinase-like_dom_sf"/>
</dbReference>
<evidence type="ECO:0000313" key="3">
    <source>
        <dbReference type="EMBL" id="GDY33794.1"/>
    </source>
</evidence>
<dbReference type="Gene3D" id="1.10.510.10">
    <property type="entry name" value="Transferase(Phosphotransferase) domain 1"/>
    <property type="match status" value="2"/>
</dbReference>
<accession>A0A4D4JDU2</accession>
<reference evidence="4" key="1">
    <citation type="submission" date="2019-04" db="EMBL/GenBank/DDBJ databases">
        <title>Draft genome sequence of Pseudonocardiaceae bacterium SL3-2-4.</title>
        <authorList>
            <person name="Ningsih F."/>
            <person name="Yokota A."/>
            <person name="Sakai Y."/>
            <person name="Nanatani K."/>
            <person name="Yabe S."/>
            <person name="Oetari A."/>
            <person name="Sjamsuridzal W."/>
        </authorList>
    </citation>
    <scope>NUCLEOTIDE SEQUENCE [LARGE SCALE GENOMIC DNA]</scope>
    <source>
        <strain evidence="4">SL3-2-4</strain>
    </source>
</reference>
<dbReference type="GO" id="GO:0005524">
    <property type="term" value="F:ATP binding"/>
    <property type="evidence" value="ECO:0007669"/>
    <property type="project" value="UniProtKB-UniRule"/>
</dbReference>
<sequence>MVPASGTGGPKPGPPPARQRWFQERQSEYAHEQDGLDHVRRLMPNAEPYRAWATFSFTAASGRINECDLLIAVPGGLYLVELKGHPGHVVNSGETWTFRPPESKRVLTLRNPLHLTDLKSKELKGRLEWAARRLRISQRIPRVEPAVFLSAPGLVADLDEVQRTRVYGRDDDSTGLPWIWRDLLARPPQREQQRITPAFSEHILPKLLQEIGIRASTAHLRFGDDWMLRAEPLDAGRTWEDRLAERRGIVREEGRVRIYLTAQQATDEVRQSVERAARREYQVLQGINHRGIAQAVEIREHQGGPAILFRHRAADLRLDSYLAVHGDRLTPEVRLDLVRQLAEALRYAHGHSLYHRALAARSVYVSAKDDGFNPVLRIIDWQSAARDFDTTGMSSIGNSTLTGQHLADVAEVYLAPEFDTPFPDPVDLDVFGLGAVSYLILAGQPPALERSGLLDRLTADGGLHLYAVADGVSDELDALIYQATRKEVDSRFASAEAFLDALDRIEQETPTPEPSVPTVDPLTAMPGQILDGEWTVKRVLGTGATARALLMEREDEDENGDLHPRRRVLKIALDEEKAARLHAEVKALELVGGGVVVKLLGGPRQLAGRTAIDLEYAGDRSLGARLRAEGRLTYHELERFGGDLFTALDQLAGKGVRHRDIKPDNFGVFQRADRSWQLMLFDFSLADISERDVKAGTRGYLDPFLGTVRRPAFDDHAERYAAAVTLHEMASGERPVWGDGASDPRMSDDEWPAVATEAFEPALADGLTEFFRRAFHRDVDQRFDTVRQMHDAWRAVFTAADATAPATTPATVGLEAQNLEETRDAHAAAADLSTPLEAAGLSPRAVSVAHSFGAATVGELLDVPLHQIAKARGAGAVIRKELNRRHKQWSARLAHAAEPHATPEPAGRQRTEMPAGPLTVQEMAGLLTPSRGRKGSSKTDVARHTLGLPDSSGISAPWPTQVEVAKRLGVTQATVSRQQQALAKEWAAAAWLPGIRDELVEIVTDGGRIMTAHELAAALRARHGAGENTPRHTMAKALAVVRAAVEAEIWDGLHRANVEDGDDGPRLAVLRRAQHVLVALESLPGADDPSAPELADYAELLGRRADELTRQDPLPGRGVVVRELRAVTAPEGLDPLADTRLVALAAAASQQAAASPRLELYPRDLDLAKALRISQAAAGVRREPGISVDELLARVRSRFPEVAIDPRLTHVRVEEALKAAGFPLEYDPAARRFRPPAPEVSWVASSSSTSLSAHTRMTAMGLDPQTALERKLADAVQRGGFLALALRGRNLPGAARAIAERYPVTQIDLGRVFLREFRGLAAEHGQDWNKVLTIDARFSETGQISRGLASYVRTTWTRVEHQLVDLAAREKTVLFLHDAGLLARYFDDGGRDLLTRLQNAARRPADDPHGLWLLCPAESELDTPRLENRTVEVLDASERAVLSRSFLDALRGVSDHAA</sequence>
<comment type="caution">
    <text evidence="3">The sequence shown here is derived from an EMBL/GenBank/DDBJ whole genome shotgun (WGS) entry which is preliminary data.</text>
</comment>
<dbReference type="PANTHER" id="PTHR24347">
    <property type="entry name" value="SERINE/THREONINE-PROTEIN KINASE"/>
    <property type="match status" value="1"/>
</dbReference>
<protein>
    <submittedName>
        <fullName evidence="3">Protein kinase</fullName>
    </submittedName>
</protein>
<dbReference type="GO" id="GO:0004672">
    <property type="term" value="F:protein kinase activity"/>
    <property type="evidence" value="ECO:0007669"/>
    <property type="project" value="InterPro"/>
</dbReference>
<dbReference type="InterPro" id="IPR017441">
    <property type="entry name" value="Protein_kinase_ATP_BS"/>
</dbReference>
<dbReference type="EMBL" id="BJFL01000057">
    <property type="protein sequence ID" value="GDY33794.1"/>
    <property type="molecule type" value="Genomic_DNA"/>
</dbReference>
<dbReference type="SMART" id="SM00220">
    <property type="entry name" value="S_TKc"/>
    <property type="match status" value="1"/>
</dbReference>
<dbReference type="InterPro" id="IPR011528">
    <property type="entry name" value="NERD"/>
</dbReference>
<dbReference type="RefSeq" id="WP_225978797.1">
    <property type="nucleotide sequence ID" value="NZ_BJFL01000057.1"/>
</dbReference>
<feature type="binding site" evidence="1">
    <location>
        <position position="570"/>
    </location>
    <ligand>
        <name>ATP</name>
        <dbReference type="ChEBI" id="CHEBI:30616"/>
    </ligand>
</feature>